<organism evidence="1 2">
    <name type="scientific">Paraburkholderia sprentiae WSM5005</name>
    <dbReference type="NCBI Taxonomy" id="754502"/>
    <lineage>
        <taxon>Bacteria</taxon>
        <taxon>Pseudomonadati</taxon>
        <taxon>Pseudomonadota</taxon>
        <taxon>Betaproteobacteria</taxon>
        <taxon>Burkholderiales</taxon>
        <taxon>Burkholderiaceae</taxon>
        <taxon>Paraburkholderia</taxon>
    </lineage>
</organism>
<gene>
    <name evidence="1" type="ORF">BJG93_35135</name>
</gene>
<proteinExistence type="predicted"/>
<evidence type="ECO:0008006" key="3">
    <source>
        <dbReference type="Google" id="ProtNLM"/>
    </source>
</evidence>
<keyword evidence="2" id="KW-1185">Reference proteome</keyword>
<dbReference type="KEGG" id="pspw:BJG93_35135"/>
<dbReference type="OrthoDB" id="9813126at2"/>
<evidence type="ECO:0000313" key="1">
    <source>
        <dbReference type="EMBL" id="QXE07183.1"/>
    </source>
</evidence>
<dbReference type="EMBL" id="CP017561">
    <property type="protein sequence ID" value="QXE07183.1"/>
    <property type="molecule type" value="Genomic_DNA"/>
</dbReference>
<name>A0A8F4KIA1_9BURK</name>
<reference evidence="1" key="1">
    <citation type="submission" date="2016-09" db="EMBL/GenBank/DDBJ databases">
        <title>The Complete Genome of Burkholderia sprentiae wsm5005.</title>
        <authorList>
            <person name="De Meyer S."/>
            <person name="Wang P."/>
            <person name="Terpolilli J."/>
        </authorList>
    </citation>
    <scope>NUCLEOTIDE SEQUENCE [LARGE SCALE GENOMIC DNA]</scope>
    <source>
        <strain evidence="1">WSM5005</strain>
    </source>
</reference>
<sequence>MMPPDNALVSALAIKTGITEQTLYTWRRQQRSLSRTDCGVAGCLPGGQRECCQAGARAASSVES</sequence>
<dbReference type="Proteomes" id="UP000179860">
    <property type="component" value="Chromosome 1"/>
</dbReference>
<dbReference type="AlphaFoldDB" id="A0A8F4KIA1"/>
<accession>A0A8F4KIA1</accession>
<evidence type="ECO:0000313" key="2">
    <source>
        <dbReference type="Proteomes" id="UP000179860"/>
    </source>
</evidence>
<protein>
    <recommendedName>
        <fullName evidence="3">Transposase</fullName>
    </recommendedName>
</protein>